<evidence type="ECO:0000313" key="4">
    <source>
        <dbReference type="EMBL" id="PIO70651.1"/>
    </source>
</evidence>
<evidence type="ECO:0000256" key="2">
    <source>
        <dbReference type="SAM" id="MobiDB-lite"/>
    </source>
</evidence>
<dbReference type="Proteomes" id="UP000230423">
    <property type="component" value="Unassembled WGS sequence"/>
</dbReference>
<dbReference type="EC" id="3.1.3.16" evidence="1"/>
<keyword evidence="5" id="KW-1185">Reference proteome</keyword>
<dbReference type="GO" id="GO:0005634">
    <property type="term" value="C:nucleus"/>
    <property type="evidence" value="ECO:0007669"/>
    <property type="project" value="TreeGrafter"/>
</dbReference>
<dbReference type="PANTHER" id="PTHR11668">
    <property type="entry name" value="SERINE/THREONINE PROTEIN PHOSPHATASE"/>
    <property type="match status" value="1"/>
</dbReference>
<protein>
    <recommendedName>
        <fullName evidence="1">Serine/threonine-protein phosphatase</fullName>
        <ecNumber evidence="1">3.1.3.16</ecNumber>
    </recommendedName>
</protein>
<gene>
    <name evidence="4" type="ORF">TELCIR_07492</name>
</gene>
<dbReference type="InterPro" id="IPR004843">
    <property type="entry name" value="Calcineurin-like_PHP"/>
</dbReference>
<comment type="catalytic activity">
    <reaction evidence="1">
        <text>O-phospho-L-threonyl-[protein] + H2O = L-threonyl-[protein] + phosphate</text>
        <dbReference type="Rhea" id="RHEA:47004"/>
        <dbReference type="Rhea" id="RHEA-COMP:11060"/>
        <dbReference type="Rhea" id="RHEA-COMP:11605"/>
        <dbReference type="ChEBI" id="CHEBI:15377"/>
        <dbReference type="ChEBI" id="CHEBI:30013"/>
        <dbReference type="ChEBI" id="CHEBI:43474"/>
        <dbReference type="ChEBI" id="CHEBI:61977"/>
        <dbReference type="EC" id="3.1.3.16"/>
    </reaction>
</comment>
<dbReference type="Pfam" id="PF00149">
    <property type="entry name" value="Metallophos"/>
    <property type="match status" value="1"/>
</dbReference>
<evidence type="ECO:0000259" key="3">
    <source>
        <dbReference type="PROSITE" id="PS00125"/>
    </source>
</evidence>
<keyword evidence="1" id="KW-0378">Hydrolase</keyword>
<sequence length="297" mass="33921">MDVNDAANPSLTYTITEDIIKEAAELCAQIVLAQDTMIEIEAPVNVCGDIHGQYPDLLRIFNRCGYPPDCSYLFLGDYIDRGRQQLEVITLLVSYKILYPECFFFLRGNHECKIINKVYGFYDECKRRYSVKLYYVFQDLFDALPLCSLVSGRILGMHGGLSPKLTSWSMMDEIVRPLDPEDNPLAMDLLWSDPDQYTQGWAKNTRGVSYVFGSDVVKKFCRDMDLDLVARYCGEFDNNAAVMIVSKNLECSFQVLKAMDNPPKVRARAKQPNAPPEDKQQKRRKKKSTKNSVSVQQ</sequence>
<organism evidence="4 5">
    <name type="scientific">Teladorsagia circumcincta</name>
    <name type="common">Brown stomach worm</name>
    <name type="synonym">Ostertagia circumcincta</name>
    <dbReference type="NCBI Taxonomy" id="45464"/>
    <lineage>
        <taxon>Eukaryota</taxon>
        <taxon>Metazoa</taxon>
        <taxon>Ecdysozoa</taxon>
        <taxon>Nematoda</taxon>
        <taxon>Chromadorea</taxon>
        <taxon>Rhabditida</taxon>
        <taxon>Rhabditina</taxon>
        <taxon>Rhabditomorpha</taxon>
        <taxon>Strongyloidea</taxon>
        <taxon>Trichostrongylidae</taxon>
        <taxon>Teladorsagia</taxon>
    </lineage>
</organism>
<feature type="region of interest" description="Disordered" evidence="2">
    <location>
        <begin position="262"/>
        <end position="297"/>
    </location>
</feature>
<dbReference type="InterPro" id="IPR029052">
    <property type="entry name" value="Metallo-depent_PP-like"/>
</dbReference>
<accession>A0A2G9UK73</accession>
<dbReference type="OrthoDB" id="1930084at2759"/>
<dbReference type="EMBL" id="KZ346199">
    <property type="protein sequence ID" value="PIO70651.1"/>
    <property type="molecule type" value="Genomic_DNA"/>
</dbReference>
<dbReference type="SUPFAM" id="SSF56300">
    <property type="entry name" value="Metallo-dependent phosphatases"/>
    <property type="match status" value="1"/>
</dbReference>
<dbReference type="GO" id="GO:0005737">
    <property type="term" value="C:cytoplasm"/>
    <property type="evidence" value="ECO:0007669"/>
    <property type="project" value="TreeGrafter"/>
</dbReference>
<dbReference type="AlphaFoldDB" id="A0A2G9UK73"/>
<dbReference type="SMART" id="SM00156">
    <property type="entry name" value="PP2Ac"/>
    <property type="match status" value="1"/>
</dbReference>
<name>A0A2G9UK73_TELCI</name>
<feature type="domain" description="Serine/threonine specific protein phosphatases" evidence="3">
    <location>
        <begin position="106"/>
        <end position="111"/>
    </location>
</feature>
<evidence type="ECO:0000313" key="5">
    <source>
        <dbReference type="Proteomes" id="UP000230423"/>
    </source>
</evidence>
<dbReference type="PROSITE" id="PS00125">
    <property type="entry name" value="SER_THR_PHOSPHATASE"/>
    <property type="match status" value="1"/>
</dbReference>
<dbReference type="InterPro" id="IPR050341">
    <property type="entry name" value="PP1_catalytic_subunit"/>
</dbReference>
<evidence type="ECO:0000256" key="1">
    <source>
        <dbReference type="RuleBase" id="RU004273"/>
    </source>
</evidence>
<comment type="similarity">
    <text evidence="1">Belongs to the PPP phosphatase family.</text>
</comment>
<dbReference type="PRINTS" id="PR00114">
    <property type="entry name" value="STPHPHTASE"/>
</dbReference>
<proteinExistence type="inferred from homology"/>
<dbReference type="GO" id="GO:0004722">
    <property type="term" value="F:protein serine/threonine phosphatase activity"/>
    <property type="evidence" value="ECO:0007669"/>
    <property type="project" value="UniProtKB-EC"/>
</dbReference>
<dbReference type="PANTHER" id="PTHR11668:SF498">
    <property type="entry name" value="SERINE_THREONINE-PROTEIN PHOSPHATASE"/>
    <property type="match status" value="1"/>
</dbReference>
<dbReference type="Gene3D" id="3.60.21.10">
    <property type="match status" value="1"/>
</dbReference>
<dbReference type="InterPro" id="IPR006186">
    <property type="entry name" value="Ser/Thr-sp_prot-phosphatase"/>
</dbReference>
<reference evidence="4 5" key="1">
    <citation type="submission" date="2015-09" db="EMBL/GenBank/DDBJ databases">
        <title>Draft genome of the parasitic nematode Teladorsagia circumcincta isolate WARC Sus (inbred).</title>
        <authorList>
            <person name="Mitreva M."/>
        </authorList>
    </citation>
    <scope>NUCLEOTIDE SEQUENCE [LARGE SCALE GENOMIC DNA]</scope>
    <source>
        <strain evidence="4 5">S</strain>
    </source>
</reference>